<feature type="repeat" description="TPR" evidence="1">
    <location>
        <begin position="141"/>
        <end position="174"/>
    </location>
</feature>
<comment type="caution">
    <text evidence="3">The sequence shown here is derived from an EMBL/GenBank/DDBJ whole genome shotgun (WGS) entry which is preliminary data.</text>
</comment>
<dbReference type="PROSITE" id="PS50005">
    <property type="entry name" value="TPR"/>
    <property type="match status" value="2"/>
</dbReference>
<keyword evidence="4" id="KW-1185">Reference proteome</keyword>
<evidence type="ECO:0000256" key="2">
    <source>
        <dbReference type="SAM" id="Phobius"/>
    </source>
</evidence>
<accession>A0A7W9HEP5</accession>
<dbReference type="InterPro" id="IPR019734">
    <property type="entry name" value="TPR_rpt"/>
</dbReference>
<keyword evidence="2" id="KW-1133">Transmembrane helix</keyword>
<dbReference type="Gene3D" id="1.25.40.10">
    <property type="entry name" value="Tetratricopeptide repeat domain"/>
    <property type="match status" value="2"/>
</dbReference>
<dbReference type="InterPro" id="IPR052384">
    <property type="entry name" value="TMTC_O-mannosyltransferase"/>
</dbReference>
<feature type="transmembrane region" description="Helical" evidence="2">
    <location>
        <begin position="387"/>
        <end position="407"/>
    </location>
</feature>
<dbReference type="SMART" id="SM00028">
    <property type="entry name" value="TPR"/>
    <property type="match status" value="6"/>
</dbReference>
<dbReference type="Pfam" id="PF13432">
    <property type="entry name" value="TPR_16"/>
    <property type="match status" value="1"/>
</dbReference>
<dbReference type="EMBL" id="JACHMO010000001">
    <property type="protein sequence ID" value="MBB5800899.1"/>
    <property type="molecule type" value="Genomic_DNA"/>
</dbReference>
<feature type="transmembrane region" description="Helical" evidence="2">
    <location>
        <begin position="361"/>
        <end position="381"/>
    </location>
</feature>
<dbReference type="SUPFAM" id="SSF48452">
    <property type="entry name" value="TPR-like"/>
    <property type="match status" value="1"/>
</dbReference>
<gene>
    <name evidence="3" type="ORF">F4560_000667</name>
</gene>
<organism evidence="3 4">
    <name type="scientific">Saccharothrix ecbatanensis</name>
    <dbReference type="NCBI Taxonomy" id="1105145"/>
    <lineage>
        <taxon>Bacteria</taxon>
        <taxon>Bacillati</taxon>
        <taxon>Actinomycetota</taxon>
        <taxon>Actinomycetes</taxon>
        <taxon>Pseudonocardiales</taxon>
        <taxon>Pseudonocardiaceae</taxon>
        <taxon>Saccharothrix</taxon>
    </lineage>
</organism>
<dbReference type="AlphaFoldDB" id="A0A7W9HEP5"/>
<evidence type="ECO:0000313" key="3">
    <source>
        <dbReference type="EMBL" id="MBB5800899.1"/>
    </source>
</evidence>
<feature type="repeat" description="TPR" evidence="1">
    <location>
        <begin position="5"/>
        <end position="38"/>
    </location>
</feature>
<sequence length="408" mass="43489">MDETAGVAVQRGQALLDLGRAREAEEQFRTALAAAPGEPTLHALLAHALLRQQRFEEAHDASRTAVGAAPEHVMAYSTLAASLVGLKRLPEAEDAVRHALALAPEASVLHVQQAHVLLAQDRPADALVSIGRARALDPEDSDAAAVQAAALFEAHRYEESEAAVDEALRLDPENVDAHRIRGLLALRRGGGEPAVQAHRTALRLSPTDSDAREGLSVALKSRNPLYGLMLRYSMWLRTLPTGLRLLVLFLPFILTRVLRPFDGETWASVLIVVVVAAVVVSWSLEPLMNCVLLLSRERHLLGRAARLSTYDFLGFAAAALVVLIAGLNNGLDQLLTLALGLCLWAMATGSAHTIRADRRKILTIGARVAAVVAVIAFAGTVSGVGGLTVAVTAVFLSGIAATWFTVFA</sequence>
<dbReference type="Proteomes" id="UP000552097">
    <property type="component" value="Unassembled WGS sequence"/>
</dbReference>
<evidence type="ECO:0000313" key="4">
    <source>
        <dbReference type="Proteomes" id="UP000552097"/>
    </source>
</evidence>
<dbReference type="GO" id="GO:0035269">
    <property type="term" value="P:protein O-linked glycosylation via mannose"/>
    <property type="evidence" value="ECO:0007669"/>
    <property type="project" value="TreeGrafter"/>
</dbReference>
<reference evidence="3 4" key="1">
    <citation type="submission" date="2020-08" db="EMBL/GenBank/DDBJ databases">
        <title>Sequencing the genomes of 1000 actinobacteria strains.</title>
        <authorList>
            <person name="Klenk H.-P."/>
        </authorList>
    </citation>
    <scope>NUCLEOTIDE SEQUENCE [LARGE SCALE GENOMIC DNA]</scope>
    <source>
        <strain evidence="3 4">DSM 45486</strain>
    </source>
</reference>
<proteinExistence type="predicted"/>
<keyword evidence="2" id="KW-0812">Transmembrane</keyword>
<dbReference type="Pfam" id="PF14559">
    <property type="entry name" value="TPR_19"/>
    <property type="match status" value="1"/>
</dbReference>
<keyword evidence="2" id="KW-0472">Membrane</keyword>
<dbReference type="GO" id="GO:0000030">
    <property type="term" value="F:mannosyltransferase activity"/>
    <property type="evidence" value="ECO:0007669"/>
    <property type="project" value="TreeGrafter"/>
</dbReference>
<name>A0A7W9HEP5_9PSEU</name>
<dbReference type="PANTHER" id="PTHR44216">
    <property type="entry name" value="PROTEIN O-MANNOSYL-TRANSFERASE TMTC2"/>
    <property type="match status" value="1"/>
</dbReference>
<evidence type="ECO:0000256" key="1">
    <source>
        <dbReference type="PROSITE-ProRule" id="PRU00339"/>
    </source>
</evidence>
<dbReference type="InterPro" id="IPR011990">
    <property type="entry name" value="TPR-like_helical_dom_sf"/>
</dbReference>
<keyword evidence="1" id="KW-0802">TPR repeat</keyword>
<protein>
    <submittedName>
        <fullName evidence="3">Tetratricopeptide (TPR) repeat protein</fullName>
    </submittedName>
</protein>
<feature type="transmembrane region" description="Helical" evidence="2">
    <location>
        <begin position="234"/>
        <end position="254"/>
    </location>
</feature>
<dbReference type="PANTHER" id="PTHR44216:SF3">
    <property type="entry name" value="PROTEIN O-MANNOSYL-TRANSFERASE TMTC2"/>
    <property type="match status" value="1"/>
</dbReference>
<feature type="transmembrane region" description="Helical" evidence="2">
    <location>
        <begin position="307"/>
        <end position="327"/>
    </location>
</feature>
<feature type="transmembrane region" description="Helical" evidence="2">
    <location>
        <begin position="266"/>
        <end position="295"/>
    </location>
</feature>
<dbReference type="RefSeq" id="WP_184916011.1">
    <property type="nucleotide sequence ID" value="NZ_JACHMO010000001.1"/>
</dbReference>
<feature type="transmembrane region" description="Helical" evidence="2">
    <location>
        <begin position="333"/>
        <end position="354"/>
    </location>
</feature>